<keyword evidence="5 12" id="KW-0732">Signal</keyword>
<dbReference type="SUPFAM" id="SSF49503">
    <property type="entry name" value="Cupredoxins"/>
    <property type="match status" value="1"/>
</dbReference>
<dbReference type="InterPro" id="IPR003245">
    <property type="entry name" value="Phytocyanin_dom"/>
</dbReference>
<name>A0A7J9ECM4_9ROSI</name>
<evidence type="ECO:0000256" key="4">
    <source>
        <dbReference type="ARBA" id="ARBA00022723"/>
    </source>
</evidence>
<keyword evidence="6" id="KW-0249">Electron transport</keyword>
<dbReference type="InterPro" id="IPR039391">
    <property type="entry name" value="Phytocyanin-like"/>
</dbReference>
<evidence type="ECO:0000256" key="8">
    <source>
        <dbReference type="ARBA" id="ARBA00023008"/>
    </source>
</evidence>
<evidence type="ECO:0000256" key="7">
    <source>
        <dbReference type="ARBA" id="ARBA00022989"/>
    </source>
</evidence>
<evidence type="ECO:0000256" key="2">
    <source>
        <dbReference type="ARBA" id="ARBA00022448"/>
    </source>
</evidence>
<dbReference type="GO" id="GO:0005886">
    <property type="term" value="C:plasma membrane"/>
    <property type="evidence" value="ECO:0007669"/>
    <property type="project" value="TreeGrafter"/>
</dbReference>
<keyword evidence="9" id="KW-0472">Membrane</keyword>
<evidence type="ECO:0000256" key="3">
    <source>
        <dbReference type="ARBA" id="ARBA00022692"/>
    </source>
</evidence>
<feature type="domain" description="Phytocyanin" evidence="13">
    <location>
        <begin position="24"/>
        <end position="124"/>
    </location>
</feature>
<dbReference type="CDD" id="cd04216">
    <property type="entry name" value="Phytocyanin"/>
    <property type="match status" value="1"/>
</dbReference>
<evidence type="ECO:0000256" key="10">
    <source>
        <dbReference type="ARBA" id="ARBA00023157"/>
    </source>
</evidence>
<dbReference type="Pfam" id="PF02298">
    <property type="entry name" value="Cu_bind_like"/>
    <property type="match status" value="1"/>
</dbReference>
<keyword evidence="11" id="KW-0325">Glycoprotein</keyword>
<keyword evidence="10" id="KW-1015">Disulfide bond</keyword>
<dbReference type="FunFam" id="2.60.40.420:FF:000067">
    <property type="entry name" value="Cupredoxin superfamily protein"/>
    <property type="match status" value="1"/>
</dbReference>
<dbReference type="PANTHER" id="PTHR33021">
    <property type="entry name" value="BLUE COPPER PROTEIN"/>
    <property type="match status" value="1"/>
</dbReference>
<evidence type="ECO:0000259" key="13">
    <source>
        <dbReference type="PROSITE" id="PS51485"/>
    </source>
</evidence>
<evidence type="ECO:0000313" key="15">
    <source>
        <dbReference type="Proteomes" id="UP000593568"/>
    </source>
</evidence>
<keyword evidence="4" id="KW-0479">Metal-binding</keyword>
<feature type="signal peptide" evidence="12">
    <location>
        <begin position="1"/>
        <end position="23"/>
    </location>
</feature>
<dbReference type="GO" id="GO:0046872">
    <property type="term" value="F:metal ion binding"/>
    <property type="evidence" value="ECO:0007669"/>
    <property type="project" value="UniProtKB-KW"/>
</dbReference>
<dbReference type="Gene3D" id="2.60.40.420">
    <property type="entry name" value="Cupredoxins - blue copper proteins"/>
    <property type="match status" value="1"/>
</dbReference>
<reference evidence="14 15" key="1">
    <citation type="journal article" date="2019" name="Genome Biol. Evol.">
        <title>Insights into the evolution of the New World diploid cottons (Gossypium, subgenus Houzingenia) based on genome sequencing.</title>
        <authorList>
            <person name="Grover C.E."/>
            <person name="Arick M.A. 2nd"/>
            <person name="Thrash A."/>
            <person name="Conover J.L."/>
            <person name="Sanders W.S."/>
            <person name="Peterson D.G."/>
            <person name="Frelichowski J.E."/>
            <person name="Scheffler J.A."/>
            <person name="Scheffler B.E."/>
            <person name="Wendel J.F."/>
        </authorList>
    </citation>
    <scope>NUCLEOTIDE SEQUENCE [LARGE SCALE GENOMIC DNA]</scope>
    <source>
        <strain evidence="14">8</strain>
        <tissue evidence="14">Leaf</tissue>
    </source>
</reference>
<evidence type="ECO:0000256" key="1">
    <source>
        <dbReference type="ARBA" id="ARBA00004479"/>
    </source>
</evidence>
<accession>A0A7J9ECM4</accession>
<dbReference type="PANTHER" id="PTHR33021:SF481">
    <property type="entry name" value="BLUE COPPER PROTEIN-LIKE"/>
    <property type="match status" value="1"/>
</dbReference>
<dbReference type="Proteomes" id="UP000593568">
    <property type="component" value="Unassembled WGS sequence"/>
</dbReference>
<dbReference type="PROSITE" id="PS51485">
    <property type="entry name" value="PHYTOCYANIN"/>
    <property type="match status" value="1"/>
</dbReference>
<gene>
    <name evidence="14" type="ORF">Gotri_019142</name>
</gene>
<keyword evidence="8" id="KW-0186">Copper</keyword>
<evidence type="ECO:0000256" key="12">
    <source>
        <dbReference type="SAM" id="SignalP"/>
    </source>
</evidence>
<dbReference type="AlphaFoldDB" id="A0A7J9ECM4"/>
<comment type="subcellular location">
    <subcellularLocation>
        <location evidence="1">Membrane</location>
        <topology evidence="1">Single-pass type I membrane protein</topology>
    </subcellularLocation>
</comment>
<dbReference type="GO" id="GO:0009055">
    <property type="term" value="F:electron transfer activity"/>
    <property type="evidence" value="ECO:0007669"/>
    <property type="project" value="InterPro"/>
</dbReference>
<sequence>MAIHRSLVIFAIVALMVPAISLATDFVVGDDYGWTLGINYEEWAKDKQFFVGDTLVFTYNATFHNVYKVNGDDFQSCTVPSNNSLVFFTGNDTIKLATTGNEWYVCGVIGHCDLGMKLNITVVDGTGQVQILALLELDW</sequence>
<feature type="chain" id="PRO_5029788265" description="Phytocyanin domain-containing protein" evidence="12">
    <location>
        <begin position="24"/>
        <end position="139"/>
    </location>
</feature>
<comment type="caution">
    <text evidence="14">The sequence shown here is derived from an EMBL/GenBank/DDBJ whole genome shotgun (WGS) entry which is preliminary data.</text>
</comment>
<keyword evidence="3" id="KW-0812">Transmembrane</keyword>
<dbReference type="GO" id="GO:0009610">
    <property type="term" value="P:response to symbiotic fungus"/>
    <property type="evidence" value="ECO:0007669"/>
    <property type="project" value="UniProtKB-ARBA"/>
</dbReference>
<dbReference type="InterPro" id="IPR008972">
    <property type="entry name" value="Cupredoxin"/>
</dbReference>
<protein>
    <recommendedName>
        <fullName evidence="13">Phytocyanin domain-containing protein</fullName>
    </recommendedName>
</protein>
<keyword evidence="7" id="KW-1133">Transmembrane helix</keyword>
<evidence type="ECO:0000256" key="9">
    <source>
        <dbReference type="ARBA" id="ARBA00023136"/>
    </source>
</evidence>
<evidence type="ECO:0000256" key="11">
    <source>
        <dbReference type="ARBA" id="ARBA00023180"/>
    </source>
</evidence>
<keyword evidence="2" id="KW-0813">Transport</keyword>
<evidence type="ECO:0000313" key="14">
    <source>
        <dbReference type="EMBL" id="MBA0770514.1"/>
    </source>
</evidence>
<keyword evidence="15" id="KW-1185">Reference proteome</keyword>
<evidence type="ECO:0000256" key="6">
    <source>
        <dbReference type="ARBA" id="ARBA00022982"/>
    </source>
</evidence>
<proteinExistence type="predicted"/>
<dbReference type="EMBL" id="JABEZW010000007">
    <property type="protein sequence ID" value="MBA0770514.1"/>
    <property type="molecule type" value="Genomic_DNA"/>
</dbReference>
<organism evidence="14 15">
    <name type="scientific">Gossypium trilobum</name>
    <dbReference type="NCBI Taxonomy" id="34281"/>
    <lineage>
        <taxon>Eukaryota</taxon>
        <taxon>Viridiplantae</taxon>
        <taxon>Streptophyta</taxon>
        <taxon>Embryophyta</taxon>
        <taxon>Tracheophyta</taxon>
        <taxon>Spermatophyta</taxon>
        <taxon>Magnoliopsida</taxon>
        <taxon>eudicotyledons</taxon>
        <taxon>Gunneridae</taxon>
        <taxon>Pentapetalae</taxon>
        <taxon>rosids</taxon>
        <taxon>malvids</taxon>
        <taxon>Malvales</taxon>
        <taxon>Malvaceae</taxon>
        <taxon>Malvoideae</taxon>
        <taxon>Gossypium</taxon>
    </lineage>
</organism>
<evidence type="ECO:0000256" key="5">
    <source>
        <dbReference type="ARBA" id="ARBA00022729"/>
    </source>
</evidence>